<keyword evidence="2" id="KW-1185">Reference proteome</keyword>
<comment type="caution">
    <text evidence="1">The sequence shown here is derived from an EMBL/GenBank/DDBJ whole genome shotgun (WGS) entry which is preliminary data.</text>
</comment>
<protein>
    <submittedName>
        <fullName evidence="1">Uncharacterized protein</fullName>
    </submittedName>
</protein>
<proteinExistence type="predicted"/>
<gene>
    <name evidence="1" type="ORF">O6H91_09G059800</name>
</gene>
<reference evidence="2" key="1">
    <citation type="journal article" date="2024" name="Proc. Natl. Acad. Sci. U.S.A.">
        <title>Extraordinary preservation of gene collinearity over three hundred million years revealed in homosporous lycophytes.</title>
        <authorList>
            <person name="Li C."/>
            <person name="Wickell D."/>
            <person name="Kuo L.Y."/>
            <person name="Chen X."/>
            <person name="Nie B."/>
            <person name="Liao X."/>
            <person name="Peng D."/>
            <person name="Ji J."/>
            <person name="Jenkins J."/>
            <person name="Williams M."/>
            <person name="Shu S."/>
            <person name="Plott C."/>
            <person name="Barry K."/>
            <person name="Rajasekar S."/>
            <person name="Grimwood J."/>
            <person name="Han X."/>
            <person name="Sun S."/>
            <person name="Hou Z."/>
            <person name="He W."/>
            <person name="Dai G."/>
            <person name="Sun C."/>
            <person name="Schmutz J."/>
            <person name="Leebens-Mack J.H."/>
            <person name="Li F.W."/>
            <person name="Wang L."/>
        </authorList>
    </citation>
    <scope>NUCLEOTIDE SEQUENCE [LARGE SCALE GENOMIC DNA]</scope>
    <source>
        <strain evidence="2">cv. PW_Plant_1</strain>
    </source>
</reference>
<dbReference type="Proteomes" id="UP001162992">
    <property type="component" value="Chromosome 9"/>
</dbReference>
<evidence type="ECO:0000313" key="2">
    <source>
        <dbReference type="Proteomes" id="UP001162992"/>
    </source>
</evidence>
<accession>A0ACC2CPM8</accession>
<evidence type="ECO:0000313" key="1">
    <source>
        <dbReference type="EMBL" id="KAJ7543951.1"/>
    </source>
</evidence>
<name>A0ACC2CPM8_DIPCM</name>
<sequence length="147" mass="16421">MAVSFRLVLIRLPGLIQIGIILLFRKGLLVSCLLAILDKRHKSFEAQYIGGCEGNLANGPLYLEVNFKLMFILDRSLLSKNPYVIQYRPTGLPVVYKGSTSKGTNDNNKGQDIVIKTDSQNHVLMFDQISWSDVKLPADCKLILGQL</sequence>
<dbReference type="EMBL" id="CM055100">
    <property type="protein sequence ID" value="KAJ7543951.1"/>
    <property type="molecule type" value="Genomic_DNA"/>
</dbReference>
<organism evidence="1 2">
    <name type="scientific">Diphasiastrum complanatum</name>
    <name type="common">Issler's clubmoss</name>
    <name type="synonym">Lycopodium complanatum</name>
    <dbReference type="NCBI Taxonomy" id="34168"/>
    <lineage>
        <taxon>Eukaryota</taxon>
        <taxon>Viridiplantae</taxon>
        <taxon>Streptophyta</taxon>
        <taxon>Embryophyta</taxon>
        <taxon>Tracheophyta</taxon>
        <taxon>Lycopodiopsida</taxon>
        <taxon>Lycopodiales</taxon>
        <taxon>Lycopodiaceae</taxon>
        <taxon>Lycopodioideae</taxon>
        <taxon>Diphasiastrum</taxon>
    </lineage>
</organism>